<feature type="transmembrane region" description="Helical" evidence="6">
    <location>
        <begin position="69"/>
        <end position="87"/>
    </location>
</feature>
<feature type="domain" description="EamA" evidence="7">
    <location>
        <begin position="150"/>
        <end position="283"/>
    </location>
</feature>
<dbReference type="PANTHER" id="PTHR42920">
    <property type="entry name" value="OS03G0707200 PROTEIN-RELATED"/>
    <property type="match status" value="1"/>
</dbReference>
<evidence type="ECO:0000256" key="3">
    <source>
        <dbReference type="ARBA" id="ARBA00022692"/>
    </source>
</evidence>
<dbReference type="Proteomes" id="UP000182258">
    <property type="component" value="Unassembled WGS sequence"/>
</dbReference>
<evidence type="ECO:0000256" key="6">
    <source>
        <dbReference type="SAM" id="Phobius"/>
    </source>
</evidence>
<accession>A0A1I1MSB7</accession>
<dbReference type="SUPFAM" id="SSF103481">
    <property type="entry name" value="Multidrug resistance efflux transporter EmrE"/>
    <property type="match status" value="2"/>
</dbReference>
<evidence type="ECO:0000256" key="2">
    <source>
        <dbReference type="ARBA" id="ARBA00022475"/>
    </source>
</evidence>
<evidence type="ECO:0000313" key="9">
    <source>
        <dbReference type="Proteomes" id="UP000182258"/>
    </source>
</evidence>
<dbReference type="EMBL" id="FOMB01000013">
    <property type="protein sequence ID" value="SFC88327.1"/>
    <property type="molecule type" value="Genomic_DNA"/>
</dbReference>
<reference evidence="8 9" key="1">
    <citation type="submission" date="2016-10" db="EMBL/GenBank/DDBJ databases">
        <authorList>
            <person name="de Groot N.N."/>
        </authorList>
    </citation>
    <scope>NUCLEOTIDE SEQUENCE [LARGE SCALE GENOMIC DNA]</scope>
    <source>
        <strain evidence="8 9">CGMCC 1.10210</strain>
    </source>
</reference>
<dbReference type="InterPro" id="IPR051258">
    <property type="entry name" value="Diverse_Substrate_Transporter"/>
</dbReference>
<keyword evidence="2" id="KW-1003">Cell membrane</keyword>
<name>A0A1I1MSB7_9HYPH</name>
<proteinExistence type="predicted"/>
<feature type="transmembrane region" description="Helical" evidence="6">
    <location>
        <begin position="216"/>
        <end position="234"/>
    </location>
</feature>
<sequence>MSRPVAILMLLICTTLWGFAFVVQKSAMETMGPLTFIGVRNLLGGVVILPLAIFLTCRSPRPQALTRRQWWFIAAMSLALMLGSWLQQVGLLTTTVTNGGFLTSLYVLLVPLIGLFVFRTWPHPVIWFGVPLALVGIYYLNGGGLDTLNAGDALVVGSAVFWAIQVMMLGYIARTTSQPILVSCISFLLAGGLAMLAAFIFEAPTITGIMGGWEELAYAGIFSTAIAFTLQAVGQQHLPSANAAIILSSESLFAALGGAIFLNERLPPIGYAGATLIFVAILAVEALPPLWARRQAKLTN</sequence>
<dbReference type="RefSeq" id="WP_074797543.1">
    <property type="nucleotide sequence ID" value="NZ_FOMB01000013.1"/>
</dbReference>
<dbReference type="InterPro" id="IPR037185">
    <property type="entry name" value="EmrE-like"/>
</dbReference>
<feature type="transmembrane region" description="Helical" evidence="6">
    <location>
        <begin position="125"/>
        <end position="141"/>
    </location>
</feature>
<dbReference type="Pfam" id="PF00892">
    <property type="entry name" value="EamA"/>
    <property type="match status" value="2"/>
</dbReference>
<dbReference type="GO" id="GO:0005886">
    <property type="term" value="C:plasma membrane"/>
    <property type="evidence" value="ECO:0007669"/>
    <property type="project" value="UniProtKB-SubCell"/>
</dbReference>
<keyword evidence="5 6" id="KW-0472">Membrane</keyword>
<dbReference type="AlphaFoldDB" id="A0A1I1MSB7"/>
<evidence type="ECO:0000256" key="4">
    <source>
        <dbReference type="ARBA" id="ARBA00022989"/>
    </source>
</evidence>
<protein>
    <submittedName>
        <fullName evidence="8">Threonine/homoserine efflux transporter RhtA</fullName>
    </submittedName>
</protein>
<keyword evidence="4 6" id="KW-1133">Transmembrane helix</keyword>
<feature type="transmembrane region" description="Helical" evidence="6">
    <location>
        <begin position="99"/>
        <end position="118"/>
    </location>
</feature>
<feature type="transmembrane region" description="Helical" evidence="6">
    <location>
        <begin position="153"/>
        <end position="173"/>
    </location>
</feature>
<gene>
    <name evidence="8" type="ORF">SAMN04488059_11395</name>
</gene>
<dbReference type="InterPro" id="IPR000620">
    <property type="entry name" value="EamA_dom"/>
</dbReference>
<feature type="transmembrane region" description="Helical" evidence="6">
    <location>
        <begin position="36"/>
        <end position="57"/>
    </location>
</feature>
<evidence type="ECO:0000256" key="5">
    <source>
        <dbReference type="ARBA" id="ARBA00023136"/>
    </source>
</evidence>
<feature type="domain" description="EamA" evidence="7">
    <location>
        <begin position="6"/>
        <end position="141"/>
    </location>
</feature>
<evidence type="ECO:0000313" key="8">
    <source>
        <dbReference type="EMBL" id="SFC88327.1"/>
    </source>
</evidence>
<feature type="transmembrane region" description="Helical" evidence="6">
    <location>
        <begin position="268"/>
        <end position="287"/>
    </location>
</feature>
<feature type="transmembrane region" description="Helical" evidence="6">
    <location>
        <begin position="180"/>
        <end position="201"/>
    </location>
</feature>
<comment type="subcellular location">
    <subcellularLocation>
        <location evidence="1">Cell membrane</location>
        <topology evidence="1">Multi-pass membrane protein</topology>
    </subcellularLocation>
</comment>
<evidence type="ECO:0000259" key="7">
    <source>
        <dbReference type="Pfam" id="PF00892"/>
    </source>
</evidence>
<keyword evidence="3 6" id="KW-0812">Transmembrane</keyword>
<dbReference type="PANTHER" id="PTHR42920:SF5">
    <property type="entry name" value="EAMA DOMAIN-CONTAINING PROTEIN"/>
    <property type="match status" value="1"/>
</dbReference>
<organism evidence="8 9">
    <name type="scientific">Devosia psychrophila</name>
    <dbReference type="NCBI Taxonomy" id="728005"/>
    <lineage>
        <taxon>Bacteria</taxon>
        <taxon>Pseudomonadati</taxon>
        <taxon>Pseudomonadota</taxon>
        <taxon>Alphaproteobacteria</taxon>
        <taxon>Hyphomicrobiales</taxon>
        <taxon>Devosiaceae</taxon>
        <taxon>Devosia</taxon>
    </lineage>
</organism>
<feature type="transmembrane region" description="Helical" evidence="6">
    <location>
        <begin position="241"/>
        <end position="262"/>
    </location>
</feature>
<evidence type="ECO:0000256" key="1">
    <source>
        <dbReference type="ARBA" id="ARBA00004651"/>
    </source>
</evidence>